<dbReference type="Pfam" id="PF25145">
    <property type="entry name" value="NfeD1b_N"/>
    <property type="match status" value="1"/>
</dbReference>
<comment type="subcellular location">
    <subcellularLocation>
        <location evidence="1">Membrane</location>
        <topology evidence="1">Multi-pass membrane protein</topology>
    </subcellularLocation>
</comment>
<accession>A0A163KZE2</accession>
<dbReference type="RefSeq" id="WP_063478943.1">
    <property type="nucleotide sequence ID" value="NZ_CP147845.1"/>
</dbReference>
<evidence type="ECO:0000313" key="10">
    <source>
        <dbReference type="Proteomes" id="UP000076796"/>
    </source>
</evidence>
<keyword evidence="3 5" id="KW-1133">Transmembrane helix</keyword>
<dbReference type="InterPro" id="IPR012340">
    <property type="entry name" value="NA-bd_OB-fold"/>
</dbReference>
<dbReference type="Gene3D" id="2.40.50.140">
    <property type="entry name" value="Nucleic acid-binding proteins"/>
    <property type="match status" value="1"/>
</dbReference>
<comment type="caution">
    <text evidence="9">The sequence shown here is derived from an EMBL/GenBank/DDBJ whole genome shotgun (WGS) entry which is preliminary data.</text>
</comment>
<gene>
    <name evidence="9" type="ORF">AWU65_17930</name>
</gene>
<evidence type="ECO:0000256" key="1">
    <source>
        <dbReference type="ARBA" id="ARBA00004141"/>
    </source>
</evidence>
<dbReference type="GO" id="GO:0006508">
    <property type="term" value="P:proteolysis"/>
    <property type="evidence" value="ECO:0007669"/>
    <property type="project" value="UniProtKB-KW"/>
</dbReference>
<organism evidence="9 10">
    <name type="scientific">Paenibacillus glucanolyticus</name>
    <dbReference type="NCBI Taxonomy" id="59843"/>
    <lineage>
        <taxon>Bacteria</taxon>
        <taxon>Bacillati</taxon>
        <taxon>Bacillota</taxon>
        <taxon>Bacilli</taxon>
        <taxon>Bacillales</taxon>
        <taxon>Paenibacillaceae</taxon>
        <taxon>Paenibacillus</taxon>
    </lineage>
</organism>
<proteinExistence type="predicted"/>
<feature type="domain" description="NfeD-like C-terminal" evidence="6">
    <location>
        <begin position="395"/>
        <end position="449"/>
    </location>
</feature>
<keyword evidence="9" id="KW-0645">Protease</keyword>
<keyword evidence="2 5" id="KW-0812">Transmembrane</keyword>
<evidence type="ECO:0000313" key="9">
    <source>
        <dbReference type="EMBL" id="KZS47668.1"/>
    </source>
</evidence>
<reference evidence="9" key="1">
    <citation type="journal article" date="2016" name="Genome Announc.">
        <title>Draft genomes of two strains of Paenibacillus glucanolyticus with capability to degrade lignocellulose.</title>
        <authorList>
            <person name="Mathews S.L."/>
            <person name="Pawlak J."/>
            <person name="Grunden A.M."/>
        </authorList>
    </citation>
    <scope>NUCLEOTIDE SEQUENCE [LARGE SCALE GENOMIC DNA]</scope>
    <source>
        <strain evidence="9">SLM1</strain>
    </source>
</reference>
<evidence type="ECO:0000259" key="7">
    <source>
        <dbReference type="Pfam" id="PF24961"/>
    </source>
</evidence>
<protein>
    <submittedName>
        <fullName evidence="9">Serine protease</fullName>
    </submittedName>
</protein>
<dbReference type="InterPro" id="IPR056739">
    <property type="entry name" value="NfeD_membrane"/>
</dbReference>
<dbReference type="Pfam" id="PF24961">
    <property type="entry name" value="NfeD_membrane"/>
    <property type="match status" value="1"/>
</dbReference>
<dbReference type="OrthoDB" id="9806253at2"/>
<dbReference type="PANTHER" id="PTHR33507:SF3">
    <property type="entry name" value="INNER MEMBRANE PROTEIN YBBJ"/>
    <property type="match status" value="1"/>
</dbReference>
<dbReference type="Proteomes" id="UP000076796">
    <property type="component" value="Unassembled WGS sequence"/>
</dbReference>
<dbReference type="AlphaFoldDB" id="A0A163KZE2"/>
<evidence type="ECO:0000256" key="3">
    <source>
        <dbReference type="ARBA" id="ARBA00022989"/>
    </source>
</evidence>
<dbReference type="InterPro" id="IPR029045">
    <property type="entry name" value="ClpP/crotonase-like_dom_sf"/>
</dbReference>
<dbReference type="GO" id="GO:0005886">
    <property type="term" value="C:plasma membrane"/>
    <property type="evidence" value="ECO:0007669"/>
    <property type="project" value="TreeGrafter"/>
</dbReference>
<evidence type="ECO:0000256" key="4">
    <source>
        <dbReference type="ARBA" id="ARBA00023136"/>
    </source>
</evidence>
<keyword evidence="9" id="KW-0378">Hydrolase</keyword>
<feature type="transmembrane region" description="Helical" evidence="5">
    <location>
        <begin position="272"/>
        <end position="289"/>
    </location>
</feature>
<dbReference type="InterPro" id="IPR052165">
    <property type="entry name" value="Membrane_assoc_protease"/>
</dbReference>
<dbReference type="PANTHER" id="PTHR33507">
    <property type="entry name" value="INNER MEMBRANE PROTEIN YBBJ"/>
    <property type="match status" value="1"/>
</dbReference>
<evidence type="ECO:0000259" key="8">
    <source>
        <dbReference type="Pfam" id="PF25145"/>
    </source>
</evidence>
<dbReference type="STRING" id="59843.A3958_17345"/>
<dbReference type="GeneID" id="97556885"/>
<dbReference type="GO" id="GO:0008233">
    <property type="term" value="F:peptidase activity"/>
    <property type="evidence" value="ECO:0007669"/>
    <property type="project" value="UniProtKB-KW"/>
</dbReference>
<dbReference type="Pfam" id="PF01957">
    <property type="entry name" value="NfeD"/>
    <property type="match status" value="1"/>
</dbReference>
<dbReference type="Gene3D" id="3.90.226.10">
    <property type="entry name" value="2-enoyl-CoA Hydratase, Chain A, domain 1"/>
    <property type="match status" value="1"/>
</dbReference>
<evidence type="ECO:0000259" key="6">
    <source>
        <dbReference type="Pfam" id="PF01957"/>
    </source>
</evidence>
<feature type="domain" description="NfeD integral membrane" evidence="7">
    <location>
        <begin position="251"/>
        <end position="365"/>
    </location>
</feature>
<feature type="domain" description="NfeD1b N-terminal" evidence="8">
    <location>
        <begin position="42"/>
        <end position="231"/>
    </location>
</feature>
<dbReference type="InterPro" id="IPR002810">
    <property type="entry name" value="NfeD-like_C"/>
</dbReference>
<feature type="transmembrane region" description="Helical" evidence="5">
    <location>
        <begin position="346"/>
        <end position="367"/>
    </location>
</feature>
<dbReference type="CDD" id="cd07021">
    <property type="entry name" value="Clp_protease_NfeD_like"/>
    <property type="match status" value="1"/>
</dbReference>
<name>A0A163KZE2_9BACL</name>
<evidence type="ECO:0000256" key="5">
    <source>
        <dbReference type="SAM" id="Phobius"/>
    </source>
</evidence>
<evidence type="ECO:0000256" key="2">
    <source>
        <dbReference type="ARBA" id="ARBA00022692"/>
    </source>
</evidence>
<dbReference type="EMBL" id="LWMH01000001">
    <property type="protein sequence ID" value="KZS47668.1"/>
    <property type="molecule type" value="Genomic_DNA"/>
</dbReference>
<keyword evidence="4 5" id="KW-0472">Membrane</keyword>
<dbReference type="SUPFAM" id="SSF52096">
    <property type="entry name" value="ClpP/crotonase"/>
    <property type="match status" value="1"/>
</dbReference>
<keyword evidence="10" id="KW-1185">Reference proteome</keyword>
<dbReference type="InterPro" id="IPR056738">
    <property type="entry name" value="NfeD1b_N"/>
</dbReference>
<sequence>MKGQIWMRRFLTLTAAAVMILISIGMYFGPTKPAVAANVGSVYVIPVKQQIERGLTSFMERGFKEAEQMSAGLIVLEIDTPGGLVDQAGKIATLMKDSNIPIVAYITGDAASAGSYIALNADKIAMSDGSMIGAAYMVDARGNRIEDAKLVSWWKSKMAGAAEASGRNKNIAMGMADINLKVDMPEIGLTKQPGDIISLTPDEALKTGYADTLANSTEEVIAWMDYSTQDVFRMEPTFSEKLATFLTHPGVMTLLLFIGIAGVIIEVIVPGFGVPGILGVASFVLYFFGNQVAGFAGWETWLLFIIGIVMLALELFVPSFGILGIIGSASLIAGVVLAAYSTSHVALSLGIAAASALVAVIVVALVFKERGIWRKFILSDSLSREQGYVPNEDRDVLIGLIGTSITPLRPAGTMELEGRRLDVVTLGGFIDSGRPVRVIKTDGTRIVVEEEKG</sequence>
<feature type="transmembrane region" description="Helical" evidence="5">
    <location>
        <begin position="242"/>
        <end position="265"/>
    </location>
</feature>